<dbReference type="SUPFAM" id="SSF51735">
    <property type="entry name" value="NAD(P)-binding Rossmann-fold domains"/>
    <property type="match status" value="1"/>
</dbReference>
<comment type="caution">
    <text evidence="4">The sequence shown here is derived from an EMBL/GenBank/DDBJ whole genome shotgun (WGS) entry which is preliminary data.</text>
</comment>
<evidence type="ECO:0000259" key="3">
    <source>
        <dbReference type="Pfam" id="PF22725"/>
    </source>
</evidence>
<name>A0ABW3J3A5_9FLAO</name>
<feature type="domain" description="Gfo/Idh/MocA-like oxidoreductase N-terminal" evidence="2">
    <location>
        <begin position="10"/>
        <end position="130"/>
    </location>
</feature>
<dbReference type="Gene3D" id="3.40.50.720">
    <property type="entry name" value="NAD(P)-binding Rossmann-like Domain"/>
    <property type="match status" value="1"/>
</dbReference>
<dbReference type="InterPro" id="IPR050463">
    <property type="entry name" value="Gfo/Idh/MocA_oxidrdct_glycsds"/>
</dbReference>
<keyword evidence="5" id="KW-1185">Reference proteome</keyword>
<keyword evidence="1" id="KW-0560">Oxidoreductase</keyword>
<dbReference type="PANTHER" id="PTHR43818:SF11">
    <property type="entry name" value="BCDNA.GH03377"/>
    <property type="match status" value="1"/>
</dbReference>
<dbReference type="InterPro" id="IPR055170">
    <property type="entry name" value="GFO_IDH_MocA-like_dom"/>
</dbReference>
<dbReference type="Pfam" id="PF01408">
    <property type="entry name" value="GFO_IDH_MocA"/>
    <property type="match status" value="1"/>
</dbReference>
<dbReference type="Pfam" id="PF22725">
    <property type="entry name" value="GFO_IDH_MocA_C3"/>
    <property type="match status" value="1"/>
</dbReference>
<sequence>MNDNNTLKNIRWGILGCGNVTEIKSGPAYQKTEGFQVVAVMRRDAVKAADYAQRHGISKYYTDADALINDPEIDAIYIATPPDSHKYYGLKVAQAGKICCIEKPLSPSYKDSLAICEAFQEKNIPLFVAYYRRSLPRFNQIKKWIINNDIGTIRHIRWHLSKSASPLDLSKNYNWRTDATIATGGYFDDLASHGLDLFTYLLGNIKDVSGISVNQQNLYSAKDAITACWLHESGVTGSGSWNFGCSTREDIVEIFGSSGKITFSVFNDEPLLLLNEKGKTELFIENPENIQLYHVENMRNHLLGKTIHPSSGRTAAHTNWVMDKIIGNHLE</sequence>
<protein>
    <submittedName>
        <fullName evidence="4">Gfo/Idh/MocA family protein</fullName>
    </submittedName>
</protein>
<dbReference type="Proteomes" id="UP001597051">
    <property type="component" value="Unassembled WGS sequence"/>
</dbReference>
<reference evidence="5" key="1">
    <citation type="journal article" date="2019" name="Int. J. Syst. Evol. Microbiol.">
        <title>The Global Catalogue of Microorganisms (GCM) 10K type strain sequencing project: providing services to taxonomists for standard genome sequencing and annotation.</title>
        <authorList>
            <consortium name="The Broad Institute Genomics Platform"/>
            <consortium name="The Broad Institute Genome Sequencing Center for Infectious Disease"/>
            <person name="Wu L."/>
            <person name="Ma J."/>
        </authorList>
    </citation>
    <scope>NUCLEOTIDE SEQUENCE [LARGE SCALE GENOMIC DNA]</scope>
    <source>
        <strain evidence="5">CECT 7649</strain>
    </source>
</reference>
<organism evidence="4 5">
    <name type="scientific">Flavobacterium myungsuense</name>
    <dbReference type="NCBI Taxonomy" id="651823"/>
    <lineage>
        <taxon>Bacteria</taxon>
        <taxon>Pseudomonadati</taxon>
        <taxon>Bacteroidota</taxon>
        <taxon>Flavobacteriia</taxon>
        <taxon>Flavobacteriales</taxon>
        <taxon>Flavobacteriaceae</taxon>
        <taxon>Flavobacterium</taxon>
    </lineage>
</organism>
<evidence type="ECO:0000313" key="4">
    <source>
        <dbReference type="EMBL" id="MFD0984915.1"/>
    </source>
</evidence>
<dbReference type="EMBL" id="JBHTIZ010000026">
    <property type="protein sequence ID" value="MFD0984915.1"/>
    <property type="molecule type" value="Genomic_DNA"/>
</dbReference>
<dbReference type="SUPFAM" id="SSF55347">
    <property type="entry name" value="Glyceraldehyde-3-phosphate dehydrogenase-like, C-terminal domain"/>
    <property type="match status" value="1"/>
</dbReference>
<dbReference type="InterPro" id="IPR036291">
    <property type="entry name" value="NAD(P)-bd_dom_sf"/>
</dbReference>
<dbReference type="Gene3D" id="3.30.360.10">
    <property type="entry name" value="Dihydrodipicolinate Reductase, domain 2"/>
    <property type="match status" value="1"/>
</dbReference>
<feature type="domain" description="GFO/IDH/MocA-like oxidoreductase" evidence="3">
    <location>
        <begin position="138"/>
        <end position="261"/>
    </location>
</feature>
<dbReference type="PANTHER" id="PTHR43818">
    <property type="entry name" value="BCDNA.GH03377"/>
    <property type="match status" value="1"/>
</dbReference>
<proteinExistence type="predicted"/>
<accession>A0ABW3J3A5</accession>
<evidence type="ECO:0000259" key="2">
    <source>
        <dbReference type="Pfam" id="PF01408"/>
    </source>
</evidence>
<evidence type="ECO:0000256" key="1">
    <source>
        <dbReference type="ARBA" id="ARBA00023002"/>
    </source>
</evidence>
<dbReference type="RefSeq" id="WP_379757375.1">
    <property type="nucleotide sequence ID" value="NZ_JBHSYB010000027.1"/>
</dbReference>
<evidence type="ECO:0000313" key="5">
    <source>
        <dbReference type="Proteomes" id="UP001597051"/>
    </source>
</evidence>
<gene>
    <name evidence="4" type="ORF">ACFQ0S_10570</name>
</gene>
<dbReference type="InterPro" id="IPR000683">
    <property type="entry name" value="Gfo/Idh/MocA-like_OxRdtase_N"/>
</dbReference>